<name>A0A7Y0HCL6_9GAMM</name>
<dbReference type="Gene3D" id="1.10.3730.20">
    <property type="match status" value="1"/>
</dbReference>
<dbReference type="PANTHER" id="PTHR30561">
    <property type="entry name" value="SMR FAMILY PROTON-DEPENDENT DRUG EFFLUX TRANSPORTER SUGE"/>
    <property type="match status" value="1"/>
</dbReference>
<proteinExistence type="inferred from homology"/>
<feature type="transmembrane region" description="Helical" evidence="10">
    <location>
        <begin position="30"/>
        <end position="48"/>
    </location>
</feature>
<dbReference type="InterPro" id="IPR000390">
    <property type="entry name" value="Small_drug/metabolite_transptr"/>
</dbReference>
<evidence type="ECO:0000256" key="2">
    <source>
        <dbReference type="ARBA" id="ARBA00022448"/>
    </source>
</evidence>
<keyword evidence="2" id="KW-0813">Transport</keyword>
<evidence type="ECO:0000313" key="11">
    <source>
        <dbReference type="EMBL" id="NMM41077.1"/>
    </source>
</evidence>
<comment type="subcellular location">
    <subcellularLocation>
        <location evidence="1 9">Cell membrane</location>
        <topology evidence="1 9">Multi-pass membrane protein</topology>
    </subcellularLocation>
</comment>
<evidence type="ECO:0000256" key="8">
    <source>
        <dbReference type="ARBA" id="ARBA00039168"/>
    </source>
</evidence>
<reference evidence="11" key="1">
    <citation type="submission" date="2020-04" db="EMBL/GenBank/DDBJ databases">
        <title>Genome Sequencing for Pseudoaltermonas arctica.</title>
        <authorList>
            <person name="Elkins N.S."/>
        </authorList>
    </citation>
    <scope>NUCLEOTIDE SEQUENCE [LARGE SCALE GENOMIC DNA]</scope>
    <source>
        <strain evidence="11">NEC-BIFX-2020_0012</strain>
    </source>
</reference>
<dbReference type="GO" id="GO:1990961">
    <property type="term" value="P:xenobiotic detoxification by transmembrane export across the plasma membrane"/>
    <property type="evidence" value="ECO:0007669"/>
    <property type="project" value="UniProtKB-ARBA"/>
</dbReference>
<dbReference type="RefSeq" id="WP_149982191.1">
    <property type="nucleotide sequence ID" value="NZ_JABBMT010000012.1"/>
</dbReference>
<evidence type="ECO:0000313" key="12">
    <source>
        <dbReference type="Proteomes" id="UP000570493"/>
    </source>
</evidence>
<dbReference type="SUPFAM" id="SSF103481">
    <property type="entry name" value="Multidrug resistance efflux transporter EmrE"/>
    <property type="match status" value="1"/>
</dbReference>
<evidence type="ECO:0000256" key="4">
    <source>
        <dbReference type="ARBA" id="ARBA00022692"/>
    </source>
</evidence>
<keyword evidence="5 10" id="KW-1133">Transmembrane helix</keyword>
<sequence>MAWIYLIIAGLLEIGWPVGLKMSQEGEHRWLGIGIAVAFMVASGFMLWLAQRDISMGTSYAVWTGIGAAGTFLVGILFYNDAATFGRIAGVLMIISGVITLKISH</sequence>
<dbReference type="InterPro" id="IPR045324">
    <property type="entry name" value="Small_multidrug_res"/>
</dbReference>
<dbReference type="EMBL" id="JABBMT010000012">
    <property type="protein sequence ID" value="NMM41077.1"/>
    <property type="molecule type" value="Genomic_DNA"/>
</dbReference>
<evidence type="ECO:0000256" key="7">
    <source>
        <dbReference type="ARBA" id="ARBA00038151"/>
    </source>
</evidence>
<dbReference type="InterPro" id="IPR037185">
    <property type="entry name" value="EmrE-like"/>
</dbReference>
<accession>A0A7Y0HCL6</accession>
<dbReference type="AlphaFoldDB" id="A0A7Y0HCL6"/>
<dbReference type="GO" id="GO:0022857">
    <property type="term" value="F:transmembrane transporter activity"/>
    <property type="evidence" value="ECO:0007669"/>
    <property type="project" value="InterPro"/>
</dbReference>
<dbReference type="Proteomes" id="UP000570493">
    <property type="component" value="Unassembled WGS sequence"/>
</dbReference>
<feature type="transmembrane region" description="Helical" evidence="10">
    <location>
        <begin position="60"/>
        <end position="79"/>
    </location>
</feature>
<evidence type="ECO:0000256" key="3">
    <source>
        <dbReference type="ARBA" id="ARBA00022475"/>
    </source>
</evidence>
<feature type="transmembrane region" description="Helical" evidence="10">
    <location>
        <begin position="85"/>
        <end position="103"/>
    </location>
</feature>
<protein>
    <recommendedName>
        <fullName evidence="8">Guanidinium exporter</fullName>
    </recommendedName>
</protein>
<dbReference type="Pfam" id="PF00893">
    <property type="entry name" value="Multi_Drug_Res"/>
    <property type="match status" value="1"/>
</dbReference>
<gene>
    <name evidence="11" type="ORF">HHO47_09650</name>
</gene>
<evidence type="ECO:0000256" key="1">
    <source>
        <dbReference type="ARBA" id="ARBA00004651"/>
    </source>
</evidence>
<keyword evidence="6 10" id="KW-0472">Membrane</keyword>
<dbReference type="GO" id="GO:0005886">
    <property type="term" value="C:plasma membrane"/>
    <property type="evidence" value="ECO:0007669"/>
    <property type="project" value="UniProtKB-SubCell"/>
</dbReference>
<comment type="caution">
    <text evidence="11">The sequence shown here is derived from an EMBL/GenBank/DDBJ whole genome shotgun (WGS) entry which is preliminary data.</text>
</comment>
<organism evidence="11 12">
    <name type="scientific">Pseudoalteromonas arctica</name>
    <dbReference type="NCBI Taxonomy" id="394751"/>
    <lineage>
        <taxon>Bacteria</taxon>
        <taxon>Pseudomonadati</taxon>
        <taxon>Pseudomonadota</taxon>
        <taxon>Gammaproteobacteria</taxon>
        <taxon>Alteromonadales</taxon>
        <taxon>Pseudoalteromonadaceae</taxon>
        <taxon>Pseudoalteromonas</taxon>
    </lineage>
</organism>
<evidence type="ECO:0000256" key="9">
    <source>
        <dbReference type="RuleBase" id="RU003942"/>
    </source>
</evidence>
<dbReference type="FunFam" id="1.10.3730.20:FF:000001">
    <property type="entry name" value="Quaternary ammonium compound resistance transporter SugE"/>
    <property type="match status" value="1"/>
</dbReference>
<dbReference type="PANTHER" id="PTHR30561:SF0">
    <property type="entry name" value="GUANIDINIUM EXPORTER"/>
    <property type="match status" value="1"/>
</dbReference>
<comment type="similarity">
    <text evidence="7">Belongs to the drug/metabolite transporter (DMT) superfamily. Small multidrug resistance (SMR) (TC 2.A.7.1) family. Gdx/SugE subfamily.</text>
</comment>
<evidence type="ECO:0000256" key="5">
    <source>
        <dbReference type="ARBA" id="ARBA00022989"/>
    </source>
</evidence>
<keyword evidence="4 9" id="KW-0812">Transmembrane</keyword>
<keyword evidence="12" id="KW-1185">Reference proteome</keyword>
<keyword evidence="3" id="KW-1003">Cell membrane</keyword>
<evidence type="ECO:0000256" key="10">
    <source>
        <dbReference type="SAM" id="Phobius"/>
    </source>
</evidence>
<evidence type="ECO:0000256" key="6">
    <source>
        <dbReference type="ARBA" id="ARBA00023136"/>
    </source>
</evidence>